<dbReference type="Pfam" id="PF08797">
    <property type="entry name" value="HIRAN"/>
    <property type="match status" value="1"/>
</dbReference>
<evidence type="ECO:0000313" key="5">
    <source>
        <dbReference type="Proteomes" id="UP001524435"/>
    </source>
</evidence>
<dbReference type="Gene3D" id="3.30.70.2330">
    <property type="match status" value="1"/>
</dbReference>
<evidence type="ECO:0000313" key="4">
    <source>
        <dbReference type="EMBL" id="MCQ5122161.1"/>
    </source>
</evidence>
<feature type="domain" description="HIRAN" evidence="3">
    <location>
        <begin position="4"/>
        <end position="57"/>
    </location>
</feature>
<dbReference type="RefSeq" id="WP_256198035.1">
    <property type="nucleotide sequence ID" value="NZ_JANGCH010000010.1"/>
</dbReference>
<organism evidence="4 5">
    <name type="scientific">Massilicoli timonensis</name>
    <dbReference type="NCBI Taxonomy" id="2015901"/>
    <lineage>
        <taxon>Bacteria</taxon>
        <taxon>Bacillati</taxon>
        <taxon>Bacillota</taxon>
        <taxon>Erysipelotrichia</taxon>
        <taxon>Erysipelotrichales</taxon>
        <taxon>Erysipelotrichaceae</taxon>
        <taxon>Massilicoli</taxon>
    </lineage>
</organism>
<dbReference type="InterPro" id="IPR014905">
    <property type="entry name" value="HIRAN"/>
</dbReference>
<keyword evidence="5" id="KW-1185">Reference proteome</keyword>
<keyword evidence="1" id="KW-0479">Metal-binding</keyword>
<evidence type="ECO:0000256" key="2">
    <source>
        <dbReference type="ARBA" id="ARBA00022801"/>
    </source>
</evidence>
<name>A0ABT1SLQ8_9FIRM</name>
<protein>
    <submittedName>
        <fullName evidence="4">HIRAN domain-containing protein</fullName>
    </submittedName>
</protein>
<proteinExistence type="predicted"/>
<gene>
    <name evidence="4" type="ORF">NE663_07805</name>
</gene>
<accession>A0ABT1SLQ8</accession>
<dbReference type="Proteomes" id="UP001524435">
    <property type="component" value="Unassembled WGS sequence"/>
</dbReference>
<keyword evidence="2" id="KW-0378">Hydrolase</keyword>
<evidence type="ECO:0000259" key="3">
    <source>
        <dbReference type="Pfam" id="PF08797"/>
    </source>
</evidence>
<dbReference type="EMBL" id="JANGCH010000010">
    <property type="protein sequence ID" value="MCQ5122161.1"/>
    <property type="molecule type" value="Genomic_DNA"/>
</dbReference>
<sequence>MNGTFITITGMQYYFGKEVFRVDQIVVLEKERDNENDDEAIRVCSDAGVTYGYVANSIYTVARGTKSAGRIYDLFKQTAHAKILFITRESIIAQVLVGE</sequence>
<reference evidence="4 5" key="1">
    <citation type="submission" date="2022-06" db="EMBL/GenBank/DDBJ databases">
        <title>Isolation of gut microbiota from human fecal samples.</title>
        <authorList>
            <person name="Pamer E.G."/>
            <person name="Barat B."/>
            <person name="Waligurski E."/>
            <person name="Medina S."/>
            <person name="Paddock L."/>
            <person name="Mostad J."/>
        </authorList>
    </citation>
    <scope>NUCLEOTIDE SEQUENCE [LARGE SCALE GENOMIC DNA]</scope>
    <source>
        <strain evidence="4 5">DFI.6.1</strain>
    </source>
</reference>
<evidence type="ECO:0000256" key="1">
    <source>
        <dbReference type="ARBA" id="ARBA00022723"/>
    </source>
</evidence>
<comment type="caution">
    <text evidence="4">The sequence shown here is derived from an EMBL/GenBank/DDBJ whole genome shotgun (WGS) entry which is preliminary data.</text>
</comment>